<evidence type="ECO:0000313" key="1">
    <source>
        <dbReference type="EMBL" id="BAD54140.1"/>
    </source>
</evidence>
<dbReference type="Gramene" id="Os06t0557200-01">
    <property type="protein sequence ID" value="Os06t0557200-01"/>
    <property type="gene ID" value="Os06g0557200"/>
</dbReference>
<reference evidence="2" key="5">
    <citation type="journal article" date="2008" name="Nucleic Acids Res.">
        <title>The Rice Annotation Project Database (RAP-DB): 2008 update.</title>
        <authorList>
            <consortium name="The Rice Annotation Project (RAP)"/>
            <person name="Tanaka T."/>
            <person name="Antonio B.A."/>
            <person name="Kikuchi S."/>
            <person name="Matsumoto T."/>
            <person name="Nagamura Y."/>
            <person name="Numa H."/>
            <person name="Sakai H."/>
            <person name="Wu J."/>
            <person name="Itoh T."/>
            <person name="Sasaki T."/>
            <person name="Aono R."/>
            <person name="Fujii Y."/>
            <person name="Habara T."/>
            <person name="Harada E."/>
            <person name="Kanno M."/>
            <person name="Kawahara Y."/>
            <person name="Kawashima H."/>
            <person name="Kubooka H."/>
            <person name="Matsuya A."/>
            <person name="Nakaoka H."/>
            <person name="Saichi N."/>
            <person name="Sanbonmatsu R."/>
            <person name="Sato Y."/>
            <person name="Shinso Y."/>
            <person name="Suzuki M."/>
            <person name="Takeda J."/>
            <person name="Tanino M."/>
            <person name="Todokoro F."/>
            <person name="Yamaguchi K."/>
            <person name="Yamamoto N."/>
            <person name="Yamasaki C."/>
            <person name="Imanishi T."/>
            <person name="Okido T."/>
            <person name="Tada M."/>
            <person name="Ikeo K."/>
            <person name="Tateno Y."/>
            <person name="Gojobori T."/>
            <person name="Lin Y.C."/>
            <person name="Wei F.J."/>
            <person name="Hsing Y.I."/>
            <person name="Zhao Q."/>
            <person name="Han B."/>
            <person name="Kramer M.R."/>
            <person name="McCombie R.W."/>
            <person name="Lonsdale D."/>
            <person name="O'Donovan C.C."/>
            <person name="Whitfield E.J."/>
            <person name="Apweiler R."/>
            <person name="Koyanagi K.O."/>
            <person name="Khurana J.P."/>
            <person name="Raghuvanshi S."/>
            <person name="Singh N.K."/>
            <person name="Tyagi A.K."/>
            <person name="Haberer G."/>
            <person name="Fujisawa M."/>
            <person name="Hosokawa S."/>
            <person name="Ito Y."/>
            <person name="Ikawa H."/>
            <person name="Shibata M."/>
            <person name="Yamamoto M."/>
            <person name="Bruskiewich R.M."/>
            <person name="Hoen D.R."/>
            <person name="Bureau TE."/>
            <person name="Namiki N."/>
            <person name="Ohyanagi H."/>
            <person name="Sakai Y."/>
            <person name="Nobushima S."/>
            <person name="Sakata K."/>
            <person name="Barrero R.A."/>
            <person name="Sato Y."/>
            <person name="Souvorov A."/>
            <person name="Smith-White B."/>
            <person name="Tatusova T."/>
            <person name="An S."/>
            <person name="An G."/>
            <person name="OOta S."/>
            <person name="Fuks G."/>
            <person name="Messing J."/>
            <person name="Christie K.R."/>
            <person name="Lieberherr D."/>
            <person name="Kim H."/>
            <person name="Zuccolo A."/>
            <person name="Wing R.A."/>
            <person name="Nobuta K."/>
            <person name="Green P.J."/>
            <person name="Lu C."/>
            <person name="Meyers BC."/>
            <person name="Chaparro C."/>
            <person name="Piegu B."/>
            <person name="Panaud O."/>
            <person name="Echeverria M."/>
        </authorList>
    </citation>
    <scope>NUCLEOTIDE SEQUENCE</scope>
</reference>
<gene>
    <name evidence="2" type="ordered locus">Os06g0557200</name>
    <name evidence="1" type="ORF">OSJNBa0090E14.9</name>
</gene>
<reference evidence="2" key="8">
    <citation type="submission" date="2012-08" db="EMBL/GenBank/DDBJ databases">
        <title>The Second Rice Annotation Project Meeting (RAP2).</title>
        <authorList>
            <consortium name="The Rice Annotation Project (RAP)"/>
        </authorList>
    </citation>
    <scope>NUCLEOTIDE SEQUENCE</scope>
</reference>
<reference evidence="2" key="4">
    <citation type="journal article" date="2007" name="Genome Res.">
        <title>Curated Genome Annotation of Oryza sativa ssp. japonica and Comparative Genome Analysis with Arabidopsis thaliana.</title>
        <authorList>
            <consortium name="The Rice Annotation Project (RAP)"/>
            <person name="Itoh T."/>
            <person name="Tanaka T."/>
            <person name="Barrero R.A."/>
            <person name="Yamasaki C."/>
            <person name="Fujii Y."/>
            <person name="Hilton P.B."/>
            <person name="Antonio B.A."/>
            <person name="Aono H."/>
            <person name="Apweiler R."/>
            <person name="Bruskiewich R."/>
            <person name="Bureau T."/>
            <person name="Burr F."/>
            <person name="Costa de Oliveira A."/>
            <person name="Fuks G."/>
            <person name="Habara T."/>
            <person name="Haberer G."/>
            <person name="Han B."/>
            <person name="Harada E."/>
            <person name="Hiraki A.T."/>
            <person name="Hirochika H."/>
            <person name="Hoen D."/>
            <person name="Hokari H."/>
            <person name="Hosokawa S."/>
            <person name="Hsing Y."/>
            <person name="Ikawa H."/>
            <person name="Ikeo K."/>
            <person name="Imanishi T."/>
            <person name="Ito Y."/>
            <person name="Jaiswal P."/>
            <person name="Kanno M."/>
            <person name="Kawahara Y."/>
            <person name="Kawamura T."/>
            <person name="Kawashima H."/>
            <person name="Khurana J.P."/>
            <person name="Kikuchi S."/>
            <person name="Komatsu S."/>
            <person name="Koyanagi K.O."/>
            <person name="Kubooka H."/>
            <person name="Lieberherr D."/>
            <person name="Lin Y.C."/>
            <person name="Lonsdale D."/>
            <person name="Matsumoto T."/>
            <person name="Matsuya A."/>
            <person name="McCombie W.R."/>
            <person name="Messing J."/>
            <person name="Miyao A."/>
            <person name="Mulder N."/>
            <person name="Nagamura Y."/>
            <person name="Nam J."/>
            <person name="Namiki N."/>
            <person name="Numa H."/>
            <person name="Nurimoto S."/>
            <person name="O'donovan C."/>
            <person name="Ohyanagi H."/>
            <person name="Okido T."/>
            <person name="Oota S."/>
            <person name="Osato N."/>
            <person name="Palmer L.E."/>
            <person name="Quetier F."/>
            <person name="Raghuvanshi S."/>
            <person name="Saichi N."/>
            <person name="Sakai H."/>
            <person name="Sakai Y."/>
            <person name="Sakata K."/>
            <person name="Sakurai T."/>
            <person name="Sato F."/>
            <person name="Sato Y."/>
            <person name="Schoof H."/>
            <person name="Seki M."/>
            <person name="Shibata M."/>
            <person name="Shimizu Y."/>
            <person name="Shinozaki K."/>
            <person name="Shinso Y."/>
            <person name="Singh N.K."/>
            <person name="Smith-White B."/>
            <person name="Takeda J."/>
            <person name="Tanino M."/>
            <person name="Tatusova T."/>
            <person name="Thongjuea S."/>
            <person name="Todokoro F."/>
            <person name="Tsugane M."/>
            <person name="Tyagi A.K."/>
            <person name="Vanavichit A."/>
            <person name="Wang A."/>
            <person name="Wing R.A."/>
            <person name="Yamaguchi K."/>
            <person name="Yamamoto M."/>
            <person name="Yamamoto N."/>
            <person name="Yu Y."/>
            <person name="Zhang H."/>
            <person name="Zhao Q."/>
            <person name="Higo K."/>
            <person name="Burr B."/>
            <person name="Gojobori T."/>
            <person name="Sasaki T."/>
        </authorList>
    </citation>
    <scope>NUCLEOTIDE SEQUENCE</scope>
</reference>
<dbReference type="AlphaFoldDB" id="Q0DBK0"/>
<reference evidence="3" key="6">
    <citation type="journal article" date="2008" name="Nucleic Acids Res.">
        <title>The rice annotation project database (RAP-DB): 2008 update.</title>
        <authorList>
            <consortium name="The rice annotation project (RAP)"/>
        </authorList>
    </citation>
    <scope>GENOME REANNOTATION</scope>
    <source>
        <strain evidence="3">cv. Nipponbare</strain>
    </source>
</reference>
<dbReference type="Proteomes" id="UP000000763">
    <property type="component" value="Chromosome 6"/>
</dbReference>
<name>Q0DBK0_ORYSJ</name>
<reference evidence="2" key="3">
    <citation type="journal article" date="2006" name="Nucleic Acids Res.">
        <title>The Rice Annotation Project Database (RAP-DB): hub for Oryza sativa ssp. japonica genome information.</title>
        <authorList>
            <person name="Ohyanagi H."/>
            <person name="Tanaka T."/>
            <person name="Sakai H."/>
            <person name="Shigemoto Y."/>
            <person name="Yamaguchi K."/>
            <person name="Habara T."/>
            <person name="Fujii Y."/>
            <person name="Antonio B.A."/>
            <person name="Nagamura Y."/>
            <person name="Imanishi T."/>
            <person name="Ikeo K."/>
            <person name="Itoh T."/>
            <person name="Gojobori T."/>
            <person name="Sasaki T."/>
        </authorList>
    </citation>
    <scope>NUCLEOTIDE SEQUENCE</scope>
</reference>
<organism evidence="2 3">
    <name type="scientific">Oryza sativa subsp. japonica</name>
    <name type="common">Rice</name>
    <dbReference type="NCBI Taxonomy" id="39947"/>
    <lineage>
        <taxon>Eukaryota</taxon>
        <taxon>Viridiplantae</taxon>
        <taxon>Streptophyta</taxon>
        <taxon>Embryophyta</taxon>
        <taxon>Tracheophyta</taxon>
        <taxon>Spermatophyta</taxon>
        <taxon>Magnoliopsida</taxon>
        <taxon>Liliopsida</taxon>
        <taxon>Poales</taxon>
        <taxon>Poaceae</taxon>
        <taxon>BOP clade</taxon>
        <taxon>Oryzoideae</taxon>
        <taxon>Oryzeae</taxon>
        <taxon>Oryzinae</taxon>
        <taxon>Oryza</taxon>
        <taxon>Oryza sativa</taxon>
    </lineage>
</organism>
<dbReference type="EMBL" id="AP004739">
    <property type="protein sequence ID" value="BAD54140.1"/>
    <property type="molecule type" value="Genomic_DNA"/>
</dbReference>
<reference evidence="1" key="1">
    <citation type="submission" date="2002-02" db="EMBL/GenBank/DDBJ databases">
        <title>Oryza sativa nipponbare(GA3) genomic DNA, chromosome 6, BAC clone:OSJNBa0090E14.</title>
        <authorList>
            <person name="Sasaki T."/>
            <person name="Matsumoto T."/>
            <person name="Yamamoto K."/>
        </authorList>
    </citation>
    <scope>NUCLEOTIDE SEQUENCE</scope>
</reference>
<dbReference type="EMBL" id="AP008212">
    <property type="protein sequence ID" value="BAF19773.1"/>
    <property type="molecule type" value="Genomic_DNA"/>
</dbReference>
<evidence type="ECO:0000313" key="3">
    <source>
        <dbReference type="Proteomes" id="UP000000763"/>
    </source>
</evidence>
<proteinExistence type="predicted"/>
<protein>
    <submittedName>
        <fullName evidence="2">Os06g0557200 protein</fullName>
    </submittedName>
</protein>
<reference evidence="2 3" key="2">
    <citation type="journal article" date="2005" name="Nature">
        <title>The map-based sequence of the rice genome.</title>
        <authorList>
            <consortium name="International rice genome sequencing project (IRGSP)"/>
            <person name="Matsumoto T."/>
            <person name="Wu J."/>
            <person name="Kanamori H."/>
            <person name="Katayose Y."/>
            <person name="Fujisawa M."/>
            <person name="Namiki N."/>
            <person name="Mizuno H."/>
            <person name="Yamamoto K."/>
            <person name="Antonio B.A."/>
            <person name="Baba T."/>
            <person name="Sakata K."/>
            <person name="Nagamura Y."/>
            <person name="Aoki H."/>
            <person name="Arikawa K."/>
            <person name="Arita K."/>
            <person name="Bito T."/>
            <person name="Chiden Y."/>
            <person name="Fujitsuka N."/>
            <person name="Fukunaka R."/>
            <person name="Hamada M."/>
            <person name="Harada C."/>
            <person name="Hayashi A."/>
            <person name="Hijishita S."/>
            <person name="Honda M."/>
            <person name="Hosokawa S."/>
            <person name="Ichikawa Y."/>
            <person name="Idonuma A."/>
            <person name="Iijima M."/>
            <person name="Ikeda M."/>
            <person name="Ikeno M."/>
            <person name="Ito K."/>
            <person name="Ito S."/>
            <person name="Ito T."/>
            <person name="Ito Y."/>
            <person name="Ito Y."/>
            <person name="Iwabuchi A."/>
            <person name="Kamiya K."/>
            <person name="Karasawa W."/>
            <person name="Kurita K."/>
            <person name="Katagiri S."/>
            <person name="Kikuta A."/>
            <person name="Kobayashi H."/>
            <person name="Kobayashi N."/>
            <person name="Machita K."/>
            <person name="Maehara T."/>
            <person name="Masukawa M."/>
            <person name="Mizubayashi T."/>
            <person name="Mukai Y."/>
            <person name="Nagasaki H."/>
            <person name="Nagata Y."/>
            <person name="Naito S."/>
            <person name="Nakashima M."/>
            <person name="Nakama Y."/>
            <person name="Nakamichi Y."/>
            <person name="Nakamura M."/>
            <person name="Meguro A."/>
            <person name="Negishi M."/>
            <person name="Ohta I."/>
            <person name="Ohta T."/>
            <person name="Okamoto M."/>
            <person name="Ono N."/>
            <person name="Saji S."/>
            <person name="Sakaguchi M."/>
            <person name="Sakai K."/>
            <person name="Shibata M."/>
            <person name="Shimokawa T."/>
            <person name="Song J."/>
            <person name="Takazaki Y."/>
            <person name="Terasawa K."/>
            <person name="Tsugane M."/>
            <person name="Tsuji K."/>
            <person name="Ueda S."/>
            <person name="Waki K."/>
            <person name="Yamagata H."/>
            <person name="Yamamoto M."/>
            <person name="Yamamoto S."/>
            <person name="Yamane H."/>
            <person name="Yoshiki S."/>
            <person name="Yoshihara R."/>
            <person name="Yukawa K."/>
            <person name="Zhong H."/>
            <person name="Yano M."/>
            <person name="Yuan Q."/>
            <person name="Ouyang S."/>
            <person name="Liu J."/>
            <person name="Jones K.M."/>
            <person name="Gansberger K."/>
            <person name="Moffat K."/>
            <person name="Hill J."/>
            <person name="Bera J."/>
            <person name="Fadrosh D."/>
            <person name="Jin S."/>
            <person name="Johri S."/>
            <person name="Kim M."/>
            <person name="Overton L."/>
            <person name="Reardon M."/>
            <person name="Tsitrin T."/>
            <person name="Vuong H."/>
            <person name="Weaver B."/>
            <person name="Ciecko A."/>
            <person name="Tallon L."/>
            <person name="Jackson J."/>
            <person name="Pai G."/>
            <person name="Aken S.V."/>
            <person name="Utterback T."/>
            <person name="Reidmuller S."/>
            <person name="Feldblyum T."/>
            <person name="Hsiao J."/>
            <person name="Zismann V."/>
            <person name="Iobst S."/>
            <person name="de Vazeille A.R."/>
            <person name="Buell C.R."/>
            <person name="Ying K."/>
            <person name="Li Y."/>
            <person name="Lu T."/>
            <person name="Huang Y."/>
            <person name="Zhao Q."/>
            <person name="Feng Q."/>
            <person name="Zhang L."/>
            <person name="Zhu J."/>
            <person name="Weng Q."/>
            <person name="Mu J."/>
            <person name="Lu Y."/>
            <person name="Fan D."/>
            <person name="Liu Y."/>
            <person name="Guan J."/>
            <person name="Zhang Y."/>
            <person name="Yu S."/>
            <person name="Liu X."/>
            <person name="Zhang Y."/>
            <person name="Hong G."/>
            <person name="Han B."/>
            <person name="Choisne N."/>
            <person name="Demange N."/>
            <person name="Orjeda G."/>
            <person name="Samain S."/>
            <person name="Cattolico L."/>
            <person name="Pelletier E."/>
            <person name="Couloux A."/>
            <person name="Segurens B."/>
            <person name="Wincker P."/>
            <person name="D'Hont A."/>
            <person name="Scarpelli C."/>
            <person name="Weissenbach J."/>
            <person name="Salanoubat M."/>
            <person name="Quetier F."/>
            <person name="Yu Y."/>
            <person name="Kim H.R."/>
            <person name="Rambo T."/>
            <person name="Currie J."/>
            <person name="Collura K."/>
            <person name="Luo M."/>
            <person name="Yang T."/>
            <person name="Ammiraju J.S.S."/>
            <person name="Engler F."/>
            <person name="Soderlund C."/>
            <person name="Wing R.A."/>
            <person name="Palmer L.E."/>
            <person name="de la Bastide M."/>
            <person name="Spiegel L."/>
            <person name="Nascimento L."/>
            <person name="Zutavern T."/>
            <person name="O'Shaughnessy A."/>
            <person name="Dike S."/>
            <person name="Dedhia N."/>
            <person name="Preston R."/>
            <person name="Balija V."/>
            <person name="McCombie W.R."/>
            <person name="Chow T."/>
            <person name="Chen H."/>
            <person name="Chung M."/>
            <person name="Chen C."/>
            <person name="Shaw J."/>
            <person name="Wu H."/>
            <person name="Hsiao K."/>
            <person name="Chao Y."/>
            <person name="Chu M."/>
            <person name="Cheng C."/>
            <person name="Hour A."/>
            <person name="Lee P."/>
            <person name="Lin S."/>
            <person name="Lin Y."/>
            <person name="Liou J."/>
            <person name="Liu S."/>
            <person name="Hsing Y."/>
            <person name="Raghuvanshi S."/>
            <person name="Mohanty A."/>
            <person name="Bharti A.K."/>
            <person name="Gaur A."/>
            <person name="Gupta V."/>
            <person name="Kumar D."/>
            <person name="Ravi V."/>
            <person name="Vij S."/>
            <person name="Kapur A."/>
            <person name="Khurana P."/>
            <person name="Khurana P."/>
            <person name="Khurana J.P."/>
            <person name="Tyagi A.K."/>
            <person name="Gaikwad K."/>
            <person name="Singh A."/>
            <person name="Dalal V."/>
            <person name="Srivastava S."/>
            <person name="Dixit A."/>
            <person name="Pal A.K."/>
            <person name="Ghazi I.A."/>
            <person name="Yadav M."/>
            <person name="Pandit A."/>
            <person name="Bhargava A."/>
            <person name="Sureshbabu K."/>
            <person name="Batra K."/>
            <person name="Sharma T.R."/>
            <person name="Mohapatra T."/>
            <person name="Singh N.K."/>
            <person name="Messing J."/>
            <person name="Nelson A.B."/>
            <person name="Fuks G."/>
            <person name="Kavchok S."/>
            <person name="Keizer G."/>
            <person name="Linton E."/>
            <person name="Llaca V."/>
            <person name="Song R."/>
            <person name="Tanyolac B."/>
            <person name="Young S."/>
            <person name="Ho-Il K."/>
            <person name="Hahn J.H."/>
            <person name="Sangsakoo G."/>
            <person name="Vanavichit A."/>
            <person name="de Mattos Luiz.A.T."/>
            <person name="Zimmer P.D."/>
            <person name="Malone G."/>
            <person name="Dellagostin O."/>
            <person name="de Oliveira A.C."/>
            <person name="Bevan M."/>
            <person name="Bancroft I."/>
            <person name="Minx P."/>
            <person name="Cordum H."/>
            <person name="Wilson R."/>
            <person name="Cheng Z."/>
            <person name="Jin W."/>
            <person name="Jiang J."/>
            <person name="Leong S.A."/>
            <person name="Iwama H."/>
            <person name="Gojobori T."/>
            <person name="Itoh T."/>
            <person name="Niimura Y."/>
            <person name="Fujii Y."/>
            <person name="Habara T."/>
            <person name="Sakai H."/>
            <person name="Sato Y."/>
            <person name="Wilson G."/>
            <person name="Kumar K."/>
            <person name="McCouch S."/>
            <person name="Juretic N."/>
            <person name="Hoen D."/>
            <person name="Wright S."/>
            <person name="Bruskiewich R."/>
            <person name="Bureau T."/>
            <person name="Miyao A."/>
            <person name="Hirochika H."/>
            <person name="Nishikawa T."/>
            <person name="Kadowaki K."/>
            <person name="Sugiura M."/>
            <person name="Burr B."/>
            <person name="Sasaki T."/>
        </authorList>
    </citation>
    <scope>NUCLEOTIDE SEQUENCE [LARGE SCALE GENOMIC DNA]</scope>
    <source>
        <strain evidence="3">cv. Nipponbare</strain>
    </source>
</reference>
<reference evidence="2" key="7">
    <citation type="submission" date="2012-08" db="EMBL/GenBank/DDBJ databases">
        <title>Oryza sativa nipponbare(GA3) genomic DNA, chromosome 6.</title>
        <authorList>
            <consortium name="IRGSP(International Rice Genome Sequencing Project)"/>
        </authorList>
    </citation>
    <scope>NUCLEOTIDE SEQUENCE</scope>
</reference>
<dbReference type="KEGG" id="dosa:Os06g0557200"/>
<sequence>MYSLYSASAHRDCPLNNVHHEIAAVIVVVVVPPARLRAPPPAPLLRLQQRSGAVDIVQLARLGSLGRHPVAPDEVVQDLLHGRPRRRVLPRADHAEREHRHDVRQTGLLPDVGVDDVIERRAFLVPPPRPLGQAEVGCGVVRDLAGRQLQQHDAEAVDVHLLIHPLAVPILCKM</sequence>
<evidence type="ECO:0000313" key="2">
    <source>
        <dbReference type="EMBL" id="BAF19773.1"/>
    </source>
</evidence>
<accession>Q0DBK0</accession>